<proteinExistence type="predicted"/>
<protein>
    <submittedName>
        <fullName evidence="2">Gas vesicle protein GvpO</fullName>
    </submittedName>
</protein>
<accession>A0ABV9RUM4</accession>
<dbReference type="InterPro" id="IPR008634">
    <property type="entry name" value="Gas-vesicle_GvpO"/>
</dbReference>
<evidence type="ECO:0000313" key="3">
    <source>
        <dbReference type="Proteomes" id="UP001595859"/>
    </source>
</evidence>
<dbReference type="Pfam" id="PF05800">
    <property type="entry name" value="GvpO"/>
    <property type="match status" value="1"/>
</dbReference>
<name>A0ABV9RUM4_9PSEU</name>
<sequence>MATNAKNTEDNTENRAEGSGDRGAGQKSSASRIAAQAQEHISALTSKSVVGVTSVGPVEQGWLVEVEVLEDRRIPSSSDVLALYEAELNEHGDLLAYRRTRRYPRGGADVGRS</sequence>
<reference evidence="3" key="1">
    <citation type="journal article" date="2019" name="Int. J. Syst. Evol. Microbiol.">
        <title>The Global Catalogue of Microorganisms (GCM) 10K type strain sequencing project: providing services to taxonomists for standard genome sequencing and annotation.</title>
        <authorList>
            <consortium name="The Broad Institute Genomics Platform"/>
            <consortium name="The Broad Institute Genome Sequencing Center for Infectious Disease"/>
            <person name="Wu L."/>
            <person name="Ma J."/>
        </authorList>
    </citation>
    <scope>NUCLEOTIDE SEQUENCE [LARGE SCALE GENOMIC DNA]</scope>
    <source>
        <strain evidence="3">ZS-22-S1</strain>
    </source>
</reference>
<dbReference type="Proteomes" id="UP001595859">
    <property type="component" value="Unassembled WGS sequence"/>
</dbReference>
<evidence type="ECO:0000256" key="1">
    <source>
        <dbReference type="SAM" id="MobiDB-lite"/>
    </source>
</evidence>
<feature type="region of interest" description="Disordered" evidence="1">
    <location>
        <begin position="1"/>
        <end position="34"/>
    </location>
</feature>
<dbReference type="EMBL" id="JBHSIS010000002">
    <property type="protein sequence ID" value="MFC4853027.1"/>
    <property type="molecule type" value="Genomic_DNA"/>
</dbReference>
<dbReference type="RefSeq" id="WP_378054972.1">
    <property type="nucleotide sequence ID" value="NZ_JBHSIS010000002.1"/>
</dbReference>
<organism evidence="2 3">
    <name type="scientific">Actinophytocola glycyrrhizae</name>
    <dbReference type="NCBI Taxonomy" id="2044873"/>
    <lineage>
        <taxon>Bacteria</taxon>
        <taxon>Bacillati</taxon>
        <taxon>Actinomycetota</taxon>
        <taxon>Actinomycetes</taxon>
        <taxon>Pseudonocardiales</taxon>
        <taxon>Pseudonocardiaceae</taxon>
    </lineage>
</organism>
<keyword evidence="3" id="KW-1185">Reference proteome</keyword>
<evidence type="ECO:0000313" key="2">
    <source>
        <dbReference type="EMBL" id="MFC4853027.1"/>
    </source>
</evidence>
<comment type="caution">
    <text evidence="2">The sequence shown here is derived from an EMBL/GenBank/DDBJ whole genome shotgun (WGS) entry which is preliminary data.</text>
</comment>
<gene>
    <name evidence="2" type="primary">gvpO</name>
    <name evidence="2" type="ORF">ACFPCV_05900</name>
</gene>
<feature type="compositionally biased region" description="Basic and acidic residues" evidence="1">
    <location>
        <begin position="7"/>
        <end position="20"/>
    </location>
</feature>